<evidence type="ECO:0000313" key="2">
    <source>
        <dbReference type="EMBL" id="CAG9331500.1"/>
    </source>
</evidence>
<organism evidence="2 3">
    <name type="scientific">Blepharisma stoltei</name>
    <dbReference type="NCBI Taxonomy" id="1481888"/>
    <lineage>
        <taxon>Eukaryota</taxon>
        <taxon>Sar</taxon>
        <taxon>Alveolata</taxon>
        <taxon>Ciliophora</taxon>
        <taxon>Postciliodesmatophora</taxon>
        <taxon>Heterotrichea</taxon>
        <taxon>Heterotrichida</taxon>
        <taxon>Blepharismidae</taxon>
        <taxon>Blepharisma</taxon>
    </lineage>
</organism>
<keyword evidence="3" id="KW-1185">Reference proteome</keyword>
<sequence length="504" mass="58279">MSNPSSMPTVVKVNFSLKKFKRLVSRRVSENNESTIENDNKGIEALKQVYYSSPKKRPKSGHLISPYENRPKSFQLFPDTQRKRFFMRPASELKGDKAAESFQKELKLIKEDTVADQLKYNIKKAKSDKIELMRDIATYESNFSAKTALSSKFRTLAENCAMIKFLFEETKSSNNAKLLLKENIENALDMLHSPDNSMILLNKKEKINIIKSKSFKFVDRKVSHQIFAGIALVSLLSCIINIQLNKNSHDYLISMKIPSGQILSLYLNKNLLVSRKSNIAKDQIIPHLWIKIDSHQYSLVYDPECSITFLSFVLSLKGDASNLNTVLIRETLLILKIQIIGTLFSIDIDKSLITDKSSIFLEHPHKIARILRSKICFSRKNKSFIWIEDSSADHCFKFKELSSNFLDEKYLNQAFNDIKTGDFLMYKIRIKGKLYTLEYYSQKGEESLKILFSKNSILLTKWSKEYNYLMSLQFESQFSICTLSKSLELEYFLSNLNKSEIFIN</sequence>
<feature type="coiled-coil region" evidence="1">
    <location>
        <begin position="115"/>
        <end position="142"/>
    </location>
</feature>
<accession>A0AAU9K0G2</accession>
<name>A0AAU9K0G2_9CILI</name>
<dbReference type="Proteomes" id="UP001162131">
    <property type="component" value="Unassembled WGS sequence"/>
</dbReference>
<proteinExistence type="predicted"/>
<reference evidence="2" key="1">
    <citation type="submission" date="2021-09" db="EMBL/GenBank/DDBJ databases">
        <authorList>
            <consortium name="AG Swart"/>
            <person name="Singh M."/>
            <person name="Singh A."/>
            <person name="Seah K."/>
            <person name="Emmerich C."/>
        </authorList>
    </citation>
    <scope>NUCLEOTIDE SEQUENCE</scope>
    <source>
        <strain evidence="2">ATCC30299</strain>
    </source>
</reference>
<evidence type="ECO:0000256" key="1">
    <source>
        <dbReference type="SAM" id="Coils"/>
    </source>
</evidence>
<comment type="caution">
    <text evidence="2">The sequence shown here is derived from an EMBL/GenBank/DDBJ whole genome shotgun (WGS) entry which is preliminary data.</text>
</comment>
<dbReference type="EMBL" id="CAJZBQ010000053">
    <property type="protein sequence ID" value="CAG9331500.1"/>
    <property type="molecule type" value="Genomic_DNA"/>
</dbReference>
<gene>
    <name evidence="2" type="ORF">BSTOLATCC_MIC53568</name>
</gene>
<evidence type="ECO:0000313" key="3">
    <source>
        <dbReference type="Proteomes" id="UP001162131"/>
    </source>
</evidence>
<protein>
    <submittedName>
        <fullName evidence="2">Uncharacterized protein</fullName>
    </submittedName>
</protein>
<keyword evidence="1" id="KW-0175">Coiled coil</keyword>
<dbReference type="AlphaFoldDB" id="A0AAU9K0G2"/>